<dbReference type="PANTHER" id="PTHR46825:SF15">
    <property type="entry name" value="BETA-LACTAMASE-RELATED DOMAIN-CONTAINING PROTEIN"/>
    <property type="match status" value="1"/>
</dbReference>
<dbReference type="PANTHER" id="PTHR46825">
    <property type="entry name" value="D-ALANYL-D-ALANINE-CARBOXYPEPTIDASE/ENDOPEPTIDASE AMPH"/>
    <property type="match status" value="1"/>
</dbReference>
<dbReference type="Pfam" id="PF00144">
    <property type="entry name" value="Beta-lactamase"/>
    <property type="match status" value="1"/>
</dbReference>
<dbReference type="InterPro" id="IPR012338">
    <property type="entry name" value="Beta-lactam/transpept-like"/>
</dbReference>
<evidence type="ECO:0000313" key="2">
    <source>
        <dbReference type="EMBL" id="MQY27076.1"/>
    </source>
</evidence>
<dbReference type="InterPro" id="IPR001466">
    <property type="entry name" value="Beta-lactam-related"/>
</dbReference>
<dbReference type="EMBL" id="WEGI01000005">
    <property type="protein sequence ID" value="MQY27076.1"/>
    <property type="molecule type" value="Genomic_DNA"/>
</dbReference>
<dbReference type="AlphaFoldDB" id="A0A7K0DMV9"/>
<dbReference type="Proteomes" id="UP000431401">
    <property type="component" value="Unassembled WGS sequence"/>
</dbReference>
<evidence type="ECO:0000313" key="3">
    <source>
        <dbReference type="Proteomes" id="UP000431401"/>
    </source>
</evidence>
<dbReference type="Gene3D" id="3.40.710.10">
    <property type="entry name" value="DD-peptidase/beta-lactamase superfamily"/>
    <property type="match status" value="1"/>
</dbReference>
<sequence length="459" mass="49161">MNETTTRQLPDFVAAHAEKLGLPGVAVGVFADGREHFACHGVTSVANPLPVDQDTMFVVGSVSKTFTATALMRLVAEGSVDLEAPVRRYVPEFARTDANGDKITVMRLLNHTSGLEWRLAADTGEGDDASARHAAKLADLPLISEPGARASYSQAGFNLAGRIVETVTGTTFERAVAALLFEPLGLTHSRYAINDIMTGRFAVGHNADADGVLTVARQWKDQRADNPGAGVATSVRDLLRWARFHLGDGRTEAGERILPTDLLHRMREQTVELRGSTLGDAFGICWFLREVDGVATIGHGGSANGQFADLLIVPDRNFAVAVTSNAGPDAGLAFNRTLVNWVLEHHLGLREPDPEPLPHNPARAAEIAGDYENEMMRLTLATDGTETTIECAIKPQIRSAADTEMPPDLPPAALGLLPGDADEYIVTEGGLQGQRGFFTRDESGAVTGIDLAGRLFTRV</sequence>
<accession>A0A7K0DMV9</accession>
<dbReference type="GO" id="GO:0004177">
    <property type="term" value="F:aminopeptidase activity"/>
    <property type="evidence" value="ECO:0007669"/>
    <property type="project" value="UniProtKB-KW"/>
</dbReference>
<dbReference type="SUPFAM" id="SSF56601">
    <property type="entry name" value="beta-lactamase/transpeptidase-like"/>
    <property type="match status" value="1"/>
</dbReference>
<proteinExistence type="predicted"/>
<dbReference type="InterPro" id="IPR050491">
    <property type="entry name" value="AmpC-like"/>
</dbReference>
<keyword evidence="2" id="KW-0031">Aminopeptidase</keyword>
<keyword evidence="2" id="KW-0645">Protease</keyword>
<comment type="caution">
    <text evidence="2">The sequence shown here is derived from an EMBL/GenBank/DDBJ whole genome shotgun (WGS) entry which is preliminary data.</text>
</comment>
<gene>
    <name evidence="2" type="primary">dap_3</name>
    <name evidence="2" type="ORF">NRB56_26580</name>
</gene>
<dbReference type="RefSeq" id="WP_153341794.1">
    <property type="nucleotide sequence ID" value="NZ_WEGI01000005.1"/>
</dbReference>
<dbReference type="OrthoDB" id="262125at2"/>
<protein>
    <submittedName>
        <fullName evidence="2">D-aminopeptidase</fullName>
        <ecNumber evidence="2">3.4.11.19</ecNumber>
    </submittedName>
</protein>
<organism evidence="2 3">
    <name type="scientific">Nocardia aurantia</name>
    <dbReference type="NCBI Taxonomy" id="2585199"/>
    <lineage>
        <taxon>Bacteria</taxon>
        <taxon>Bacillati</taxon>
        <taxon>Actinomycetota</taxon>
        <taxon>Actinomycetes</taxon>
        <taxon>Mycobacteriales</taxon>
        <taxon>Nocardiaceae</taxon>
        <taxon>Nocardia</taxon>
    </lineage>
</organism>
<feature type="domain" description="Beta-lactamase-related" evidence="1">
    <location>
        <begin position="12"/>
        <end position="331"/>
    </location>
</feature>
<reference evidence="2 3" key="1">
    <citation type="submission" date="2019-10" db="EMBL/GenBank/DDBJ databases">
        <title>Nocardia macrotermitis sp. nov. and Nocardia aurantia sp. nov., isolated from the gut of fungus growing-termite Macrotermes natalensis.</title>
        <authorList>
            <person name="Benndorf R."/>
            <person name="Schwitalla J."/>
            <person name="Martin K."/>
            <person name="De Beer W."/>
            <person name="Kaster A.-K."/>
            <person name="Vollmers J."/>
            <person name="Poulsen M."/>
            <person name="Beemelmanns C."/>
        </authorList>
    </citation>
    <scope>NUCLEOTIDE SEQUENCE [LARGE SCALE GENOMIC DNA]</scope>
    <source>
        <strain evidence="2 3">RB56</strain>
    </source>
</reference>
<dbReference type="EC" id="3.4.11.19" evidence="2"/>
<keyword evidence="3" id="KW-1185">Reference proteome</keyword>
<evidence type="ECO:0000259" key="1">
    <source>
        <dbReference type="Pfam" id="PF00144"/>
    </source>
</evidence>
<keyword evidence="2" id="KW-0378">Hydrolase</keyword>
<name>A0A7K0DMV9_9NOCA</name>